<sequence length="161" mass="16426">MPSRPTVAASTALTALLVGLAATGCGSGGGAGDDAAQDDTRSSGFATTAQPTEPATPSEAPQPTGTLVTADPTIVTPQPMPFRSWSRVADDRIAINFEMGSPECYGVDAVTTETDTAVTVELRTGIRADAVGKMCVMIAMFAHMEIPLSRPLGDRAVVSAG</sequence>
<keyword evidence="4" id="KW-1185">Reference proteome</keyword>
<evidence type="ECO:0000313" key="4">
    <source>
        <dbReference type="Proteomes" id="UP000707731"/>
    </source>
</evidence>
<feature type="compositionally biased region" description="Low complexity" evidence="1">
    <location>
        <begin position="46"/>
        <end position="64"/>
    </location>
</feature>
<accession>A0ABS0DAM1</accession>
<evidence type="ECO:0000256" key="1">
    <source>
        <dbReference type="SAM" id="MobiDB-lite"/>
    </source>
</evidence>
<proteinExistence type="predicted"/>
<feature type="region of interest" description="Disordered" evidence="1">
    <location>
        <begin position="24"/>
        <end position="81"/>
    </location>
</feature>
<name>A0ABS0DAM1_9NOCA</name>
<evidence type="ECO:0000256" key="2">
    <source>
        <dbReference type="SAM" id="SignalP"/>
    </source>
</evidence>
<protein>
    <submittedName>
        <fullName evidence="3">Uncharacterized protein</fullName>
    </submittedName>
</protein>
<dbReference type="EMBL" id="JADLQN010000001">
    <property type="protein sequence ID" value="MBF6355522.1"/>
    <property type="molecule type" value="Genomic_DNA"/>
</dbReference>
<evidence type="ECO:0000313" key="3">
    <source>
        <dbReference type="EMBL" id="MBF6355522.1"/>
    </source>
</evidence>
<gene>
    <name evidence="3" type="ORF">IU449_13380</name>
</gene>
<dbReference type="PROSITE" id="PS51257">
    <property type="entry name" value="PROKAR_LIPOPROTEIN"/>
    <property type="match status" value="1"/>
</dbReference>
<comment type="caution">
    <text evidence="3">The sequence shown here is derived from an EMBL/GenBank/DDBJ whole genome shotgun (WGS) entry which is preliminary data.</text>
</comment>
<feature type="signal peptide" evidence="2">
    <location>
        <begin position="1"/>
        <end position="21"/>
    </location>
</feature>
<keyword evidence="2" id="KW-0732">Signal</keyword>
<feature type="chain" id="PRO_5046896487" evidence="2">
    <location>
        <begin position="22"/>
        <end position="161"/>
    </location>
</feature>
<reference evidence="3 4" key="1">
    <citation type="submission" date="2020-10" db="EMBL/GenBank/DDBJ databases">
        <title>Identification of Nocardia species via Next-generation sequencing and recognition of intraspecies genetic diversity.</title>
        <authorList>
            <person name="Li P."/>
            <person name="Li P."/>
            <person name="Lu B."/>
        </authorList>
    </citation>
    <scope>NUCLEOTIDE SEQUENCE [LARGE SCALE GENOMIC DNA]</scope>
    <source>
        <strain evidence="3 4">BJ06-0143</strain>
    </source>
</reference>
<organism evidence="3 4">
    <name type="scientific">Nocardia higoensis</name>
    <dbReference type="NCBI Taxonomy" id="228599"/>
    <lineage>
        <taxon>Bacteria</taxon>
        <taxon>Bacillati</taxon>
        <taxon>Actinomycetota</taxon>
        <taxon>Actinomycetes</taxon>
        <taxon>Mycobacteriales</taxon>
        <taxon>Nocardiaceae</taxon>
        <taxon>Nocardia</taxon>
    </lineage>
</organism>
<dbReference type="Proteomes" id="UP000707731">
    <property type="component" value="Unassembled WGS sequence"/>
</dbReference>